<evidence type="ECO:0000256" key="1">
    <source>
        <dbReference type="SAM" id="MobiDB-lite"/>
    </source>
</evidence>
<dbReference type="PROSITE" id="PS51781">
    <property type="entry name" value="SH3B"/>
    <property type="match status" value="3"/>
</dbReference>
<evidence type="ECO:0000313" key="5">
    <source>
        <dbReference type="Proteomes" id="UP000224003"/>
    </source>
</evidence>
<feature type="compositionally biased region" description="Polar residues" evidence="1">
    <location>
        <begin position="351"/>
        <end position="362"/>
    </location>
</feature>
<protein>
    <recommendedName>
        <fullName evidence="6">LysM peptidoglycan-binding domain-containing protein</fullName>
    </recommendedName>
</protein>
<evidence type="ECO:0008006" key="6">
    <source>
        <dbReference type="Google" id="ProtNLM"/>
    </source>
</evidence>
<feature type="domain" description="SH3b" evidence="2">
    <location>
        <begin position="361"/>
        <end position="425"/>
    </location>
</feature>
<dbReference type="Gene3D" id="3.10.350.10">
    <property type="entry name" value="LysM domain"/>
    <property type="match status" value="2"/>
</dbReference>
<accession>A0A9X6ZR92</accession>
<dbReference type="InterPro" id="IPR003646">
    <property type="entry name" value="SH3-like_bac-type"/>
</dbReference>
<feature type="region of interest" description="Disordered" evidence="1">
    <location>
        <begin position="426"/>
        <end position="451"/>
    </location>
</feature>
<dbReference type="InterPro" id="IPR036779">
    <property type="entry name" value="LysM_dom_sf"/>
</dbReference>
<dbReference type="SMART" id="SM00287">
    <property type="entry name" value="SH3b"/>
    <property type="match status" value="3"/>
</dbReference>
<feature type="region of interest" description="Disordered" evidence="1">
    <location>
        <begin position="330"/>
        <end position="362"/>
    </location>
</feature>
<dbReference type="Gene3D" id="2.30.30.40">
    <property type="entry name" value="SH3 Domains"/>
    <property type="match status" value="3"/>
</dbReference>
<feature type="compositionally biased region" description="Basic and acidic residues" evidence="1">
    <location>
        <begin position="436"/>
        <end position="451"/>
    </location>
</feature>
<reference evidence="4 5" key="1">
    <citation type="submission" date="2017-09" db="EMBL/GenBank/DDBJ databases">
        <title>Large-scale bioinformatics analysis of Bacillus genomes uncovers conserved roles of natural products in bacterial physiology.</title>
        <authorList>
            <consortium name="Agbiome Team Llc"/>
            <person name="Bleich R.M."/>
            <person name="Grubbs K.J."/>
            <person name="Santa Maria K.C."/>
            <person name="Allen S.E."/>
            <person name="Farag S."/>
            <person name="Shank E.A."/>
            <person name="Bowers A."/>
        </authorList>
    </citation>
    <scope>NUCLEOTIDE SEQUENCE [LARGE SCALE GENOMIC DNA]</scope>
    <source>
        <strain evidence="4 5">AFS085496</strain>
    </source>
</reference>
<dbReference type="Pfam" id="PF08239">
    <property type="entry name" value="SH3_3"/>
    <property type="match status" value="3"/>
</dbReference>
<proteinExistence type="predicted"/>
<dbReference type="CDD" id="cd00118">
    <property type="entry name" value="LysM"/>
    <property type="match status" value="2"/>
</dbReference>
<feature type="region of interest" description="Disordered" evidence="1">
    <location>
        <begin position="243"/>
        <end position="266"/>
    </location>
</feature>
<dbReference type="Pfam" id="PF01476">
    <property type="entry name" value="LysM"/>
    <property type="match status" value="2"/>
</dbReference>
<organism evidence="4 5">
    <name type="scientific">Bacillus thuringiensis</name>
    <dbReference type="NCBI Taxonomy" id="1428"/>
    <lineage>
        <taxon>Bacteria</taxon>
        <taxon>Bacillati</taxon>
        <taxon>Bacillota</taxon>
        <taxon>Bacilli</taxon>
        <taxon>Bacillales</taxon>
        <taxon>Bacillaceae</taxon>
        <taxon>Bacillus</taxon>
        <taxon>Bacillus cereus group</taxon>
    </lineage>
</organism>
<dbReference type="SMART" id="SM00257">
    <property type="entry name" value="LysM"/>
    <property type="match status" value="2"/>
</dbReference>
<feature type="domain" description="SH3b" evidence="2">
    <location>
        <begin position="268"/>
        <end position="330"/>
    </location>
</feature>
<dbReference type="InterPro" id="IPR018392">
    <property type="entry name" value="LysM"/>
</dbReference>
<dbReference type="AlphaFoldDB" id="A0A9X6ZR92"/>
<dbReference type="EMBL" id="NUVX01000054">
    <property type="protein sequence ID" value="PFJ34007.1"/>
    <property type="molecule type" value="Genomic_DNA"/>
</dbReference>
<dbReference type="PROSITE" id="PS51782">
    <property type="entry name" value="LYSM"/>
    <property type="match status" value="2"/>
</dbReference>
<feature type="domain" description="LysM" evidence="3">
    <location>
        <begin position="135"/>
        <end position="179"/>
    </location>
</feature>
<dbReference type="Proteomes" id="UP000224003">
    <property type="component" value="Unassembled WGS sequence"/>
</dbReference>
<name>A0A9X6ZR92_BACTU</name>
<dbReference type="SUPFAM" id="SSF54106">
    <property type="entry name" value="LysM domain"/>
    <property type="match status" value="1"/>
</dbReference>
<dbReference type="RefSeq" id="WP_098517226.1">
    <property type="nucleotide sequence ID" value="NZ_NUVX01000054.1"/>
</dbReference>
<dbReference type="PANTHER" id="PTHR34408:SF1">
    <property type="entry name" value="GLYCOSYL HYDROLASE FAMILY 19 DOMAIN-CONTAINING PROTEIN HI_1415"/>
    <property type="match status" value="1"/>
</dbReference>
<evidence type="ECO:0000313" key="4">
    <source>
        <dbReference type="EMBL" id="PFJ34007.1"/>
    </source>
</evidence>
<feature type="domain" description="LysM" evidence="3">
    <location>
        <begin position="461"/>
        <end position="504"/>
    </location>
</feature>
<sequence>MTMTMTNQIIDENGKLLVSRKETHAVKEVKVKAETKQNTSIKTPVSFEAPVYTTRMEKRELKNNGLNFELDLRNVINVLNFKSILESIKENFTAYARKVRSKINGSPVKTVLVTGLFTVLLSLLANSASACVPEYNYQVKGSDNIQTIANNHGVTAEQIKSANGLSSDSLSGVTNVLLPKVSQKTVAVSSLNVRAQAGTDSEIIGHLKKGNKVFVSFQKDGWSGIMYDGRLAYVSSELLSENSAGSKETTKPVSKPTGNQTVSTPSQTKEMYVNTLSLRVRAEQSKSSQILGYLKKGEKINVIKNHYGWAEISYNGKTAYVGMDLLSETKPAPSTTTSVESKETTKPVSKPTENQTVSTPSQTKEMYVDTLTLRARAEKSKSSAILGYLKKGEKVNVIKNHFGWAEISFNGKTAYVGMEFLSEKAPTTSTSTSVSKETKPVAKETKPVSKPNEEQALLNTGIYETKEGDTLQSISQRSGISIEDLKGFNPGLKPVIYPGAILVIPSKGQHKLDGTVVAFADNHTVIFNIDGKQVAIEVGYNGINKFKKGEKWDLTAKDSKGNMVLISGEPLNY</sequence>
<feature type="compositionally biased region" description="Polar residues" evidence="1">
    <location>
        <begin position="256"/>
        <end position="266"/>
    </location>
</feature>
<dbReference type="InterPro" id="IPR052354">
    <property type="entry name" value="Cell_Wall_Dynamics_Protein"/>
</dbReference>
<evidence type="ECO:0000259" key="2">
    <source>
        <dbReference type="PROSITE" id="PS51781"/>
    </source>
</evidence>
<gene>
    <name evidence="4" type="ORF">COJ15_26930</name>
</gene>
<feature type="domain" description="SH3b" evidence="2">
    <location>
        <begin position="179"/>
        <end position="243"/>
    </location>
</feature>
<evidence type="ECO:0000259" key="3">
    <source>
        <dbReference type="PROSITE" id="PS51782"/>
    </source>
</evidence>
<comment type="caution">
    <text evidence="4">The sequence shown here is derived from an EMBL/GenBank/DDBJ whole genome shotgun (WGS) entry which is preliminary data.</text>
</comment>
<dbReference type="PANTHER" id="PTHR34408">
    <property type="entry name" value="FAMILY PROTEIN, PUTATIVE-RELATED"/>
    <property type="match status" value="1"/>
</dbReference>